<protein>
    <submittedName>
        <fullName evidence="2">Uncharacterized protein</fullName>
    </submittedName>
</protein>
<evidence type="ECO:0000256" key="1">
    <source>
        <dbReference type="SAM" id="Phobius"/>
    </source>
</evidence>
<sequence>MVIFVHDVIPRLQYGTWCDFFQRYPCRIVFPFLLYIIVMAIVYYCFYKWRMSSDFISTEHFVLFCGMMAVGVVFAAAVFFWLIYLVASRRDRFLRRYAQITVSDRAASVSREQLQRFCDRPLVANAIISDKRYRRPLIKPSMYGEDHYAKPGSFVAGRQHGNTNSTVHVHAPQSTHIVTPTVMLTSKTTNRLIRTCI</sequence>
<name>A0A0B2VI60_TOXCA</name>
<gene>
    <name evidence="2" type="ORF">Tcan_05857</name>
</gene>
<dbReference type="Proteomes" id="UP000031036">
    <property type="component" value="Unassembled WGS sequence"/>
</dbReference>
<comment type="caution">
    <text evidence="2">The sequence shown here is derived from an EMBL/GenBank/DDBJ whole genome shotgun (WGS) entry which is preliminary data.</text>
</comment>
<reference evidence="2 3" key="1">
    <citation type="submission" date="2014-11" db="EMBL/GenBank/DDBJ databases">
        <title>Genetic blueprint of the zoonotic pathogen Toxocara canis.</title>
        <authorList>
            <person name="Zhu X.-Q."/>
            <person name="Korhonen P.K."/>
            <person name="Cai H."/>
            <person name="Young N.D."/>
            <person name="Nejsum P."/>
            <person name="von Samson-Himmelstjerna G."/>
            <person name="Boag P.R."/>
            <person name="Tan P."/>
            <person name="Li Q."/>
            <person name="Min J."/>
            <person name="Yang Y."/>
            <person name="Wang X."/>
            <person name="Fang X."/>
            <person name="Hall R.S."/>
            <person name="Hofmann A."/>
            <person name="Sternberg P.W."/>
            <person name="Jex A.R."/>
            <person name="Gasser R.B."/>
        </authorList>
    </citation>
    <scope>NUCLEOTIDE SEQUENCE [LARGE SCALE GENOMIC DNA]</scope>
    <source>
        <strain evidence="2">PN_DK_2014</strain>
    </source>
</reference>
<keyword evidence="1" id="KW-1133">Transmembrane helix</keyword>
<keyword evidence="1" id="KW-0812">Transmembrane</keyword>
<feature type="transmembrane region" description="Helical" evidence="1">
    <location>
        <begin position="28"/>
        <end position="49"/>
    </location>
</feature>
<accession>A0A0B2VI60</accession>
<keyword evidence="1" id="KW-0472">Membrane</keyword>
<organism evidence="2 3">
    <name type="scientific">Toxocara canis</name>
    <name type="common">Canine roundworm</name>
    <dbReference type="NCBI Taxonomy" id="6265"/>
    <lineage>
        <taxon>Eukaryota</taxon>
        <taxon>Metazoa</taxon>
        <taxon>Ecdysozoa</taxon>
        <taxon>Nematoda</taxon>
        <taxon>Chromadorea</taxon>
        <taxon>Rhabditida</taxon>
        <taxon>Spirurina</taxon>
        <taxon>Ascaridomorpha</taxon>
        <taxon>Ascaridoidea</taxon>
        <taxon>Toxocaridae</taxon>
        <taxon>Toxocara</taxon>
    </lineage>
</organism>
<evidence type="ECO:0000313" key="3">
    <source>
        <dbReference type="Proteomes" id="UP000031036"/>
    </source>
</evidence>
<dbReference type="AlphaFoldDB" id="A0A0B2VI60"/>
<proteinExistence type="predicted"/>
<keyword evidence="3" id="KW-1185">Reference proteome</keyword>
<dbReference type="EMBL" id="JPKZ01001688">
    <property type="protein sequence ID" value="KHN80710.1"/>
    <property type="molecule type" value="Genomic_DNA"/>
</dbReference>
<feature type="transmembrane region" description="Helical" evidence="1">
    <location>
        <begin position="61"/>
        <end position="87"/>
    </location>
</feature>
<evidence type="ECO:0000313" key="2">
    <source>
        <dbReference type="EMBL" id="KHN80710.1"/>
    </source>
</evidence>